<name>A0A9Q1EVX6_SYNKA</name>
<evidence type="ECO:0000256" key="1">
    <source>
        <dbReference type="SAM" id="MobiDB-lite"/>
    </source>
</evidence>
<dbReference type="AlphaFoldDB" id="A0A9Q1EVX6"/>
<evidence type="ECO:0000313" key="3">
    <source>
        <dbReference type="Proteomes" id="UP001152622"/>
    </source>
</evidence>
<feature type="region of interest" description="Disordered" evidence="1">
    <location>
        <begin position="1"/>
        <end position="46"/>
    </location>
</feature>
<keyword evidence="3" id="KW-1185">Reference proteome</keyword>
<dbReference type="Proteomes" id="UP001152622">
    <property type="component" value="Chromosome 12"/>
</dbReference>
<dbReference type="EMBL" id="JAINUF010000012">
    <property type="protein sequence ID" value="KAJ8346008.1"/>
    <property type="molecule type" value="Genomic_DNA"/>
</dbReference>
<protein>
    <submittedName>
        <fullName evidence="2">Uncharacterized protein</fullName>
    </submittedName>
</protein>
<feature type="compositionally biased region" description="Polar residues" evidence="1">
    <location>
        <begin position="1"/>
        <end position="22"/>
    </location>
</feature>
<organism evidence="2 3">
    <name type="scientific">Synaphobranchus kaupii</name>
    <name type="common">Kaup's arrowtooth eel</name>
    <dbReference type="NCBI Taxonomy" id="118154"/>
    <lineage>
        <taxon>Eukaryota</taxon>
        <taxon>Metazoa</taxon>
        <taxon>Chordata</taxon>
        <taxon>Craniata</taxon>
        <taxon>Vertebrata</taxon>
        <taxon>Euteleostomi</taxon>
        <taxon>Actinopterygii</taxon>
        <taxon>Neopterygii</taxon>
        <taxon>Teleostei</taxon>
        <taxon>Anguilliformes</taxon>
        <taxon>Synaphobranchidae</taxon>
        <taxon>Synaphobranchus</taxon>
    </lineage>
</organism>
<gene>
    <name evidence="2" type="ORF">SKAU_G00302010</name>
</gene>
<proteinExistence type="predicted"/>
<sequence>MKASLSEPTPSPRSGTCTQTSVPELGQARPVSRGAADRRAARRPRNVALHHAGRHAGLLRDDHFHMDGSTGGLCLQQLIPQTCLWVRSPRHVGAMENLLKLQSTDCQSSGNRCRCRTADKQRSHDVAAALRRRANVATVLQPHCENGTLAESLR</sequence>
<evidence type="ECO:0000313" key="2">
    <source>
        <dbReference type="EMBL" id="KAJ8346008.1"/>
    </source>
</evidence>
<accession>A0A9Q1EVX6</accession>
<comment type="caution">
    <text evidence="2">The sequence shown here is derived from an EMBL/GenBank/DDBJ whole genome shotgun (WGS) entry which is preliminary data.</text>
</comment>
<reference evidence="2" key="1">
    <citation type="journal article" date="2023" name="Science">
        <title>Genome structures resolve the early diversification of teleost fishes.</title>
        <authorList>
            <person name="Parey E."/>
            <person name="Louis A."/>
            <person name="Montfort J."/>
            <person name="Bouchez O."/>
            <person name="Roques C."/>
            <person name="Iampietro C."/>
            <person name="Lluch J."/>
            <person name="Castinel A."/>
            <person name="Donnadieu C."/>
            <person name="Desvignes T."/>
            <person name="Floi Bucao C."/>
            <person name="Jouanno E."/>
            <person name="Wen M."/>
            <person name="Mejri S."/>
            <person name="Dirks R."/>
            <person name="Jansen H."/>
            <person name="Henkel C."/>
            <person name="Chen W.J."/>
            <person name="Zahm M."/>
            <person name="Cabau C."/>
            <person name="Klopp C."/>
            <person name="Thompson A.W."/>
            <person name="Robinson-Rechavi M."/>
            <person name="Braasch I."/>
            <person name="Lecointre G."/>
            <person name="Bobe J."/>
            <person name="Postlethwait J.H."/>
            <person name="Berthelot C."/>
            <person name="Roest Crollius H."/>
            <person name="Guiguen Y."/>
        </authorList>
    </citation>
    <scope>NUCLEOTIDE SEQUENCE</scope>
    <source>
        <strain evidence="2">WJC10195</strain>
    </source>
</reference>